<feature type="binding site" evidence="5">
    <location>
        <position position="361"/>
    </location>
    <ligand>
        <name>Zn(2+)</name>
        <dbReference type="ChEBI" id="CHEBI:29105"/>
    </ligand>
</feature>
<dbReference type="GO" id="GO:0004399">
    <property type="term" value="F:histidinol dehydrogenase activity"/>
    <property type="evidence" value="ECO:0007669"/>
    <property type="project" value="UniProtKB-EC"/>
</dbReference>
<organism evidence="8 9">
    <name type="scientific">Ancylobacter koreensis</name>
    <dbReference type="NCBI Taxonomy" id="266121"/>
    <lineage>
        <taxon>Bacteria</taxon>
        <taxon>Pseudomonadati</taxon>
        <taxon>Pseudomonadota</taxon>
        <taxon>Alphaproteobacteria</taxon>
        <taxon>Hyphomicrobiales</taxon>
        <taxon>Xanthobacteraceae</taxon>
        <taxon>Ancylobacter</taxon>
    </lineage>
</organism>
<feature type="binding site" evidence="5">
    <location>
        <position position="237"/>
    </location>
    <ligand>
        <name>substrate</name>
    </ligand>
</feature>
<keyword evidence="9" id="KW-1185">Reference proteome</keyword>
<dbReference type="Gene3D" id="3.40.50.1980">
    <property type="entry name" value="Nitrogenase molybdenum iron protein domain"/>
    <property type="match status" value="2"/>
</dbReference>
<dbReference type="PROSITE" id="PS00611">
    <property type="entry name" value="HISOL_DEHYDROGENASE"/>
    <property type="match status" value="1"/>
</dbReference>
<dbReference type="Pfam" id="PF00815">
    <property type="entry name" value="Histidinol_dh"/>
    <property type="match status" value="1"/>
</dbReference>
<comment type="cofactor">
    <cofactor evidence="5">
        <name>Zn(2+)</name>
        <dbReference type="ChEBI" id="CHEBI:29105"/>
    </cofactor>
    <text evidence="5">Binds 1 zinc ion per subunit.</text>
</comment>
<dbReference type="InterPro" id="IPR012131">
    <property type="entry name" value="Hstdl_DH"/>
</dbReference>
<dbReference type="EMBL" id="JALKCG010000001">
    <property type="protein sequence ID" value="MCK0207337.1"/>
    <property type="molecule type" value="Genomic_DNA"/>
</dbReference>
<evidence type="ECO:0000256" key="5">
    <source>
        <dbReference type="HAMAP-Rule" id="MF_01024"/>
    </source>
</evidence>
<dbReference type="InterPro" id="IPR022695">
    <property type="entry name" value="Histidinol_DH_monofunct"/>
</dbReference>
<dbReference type="PANTHER" id="PTHR21256">
    <property type="entry name" value="HISTIDINOL DEHYDROGENASE HDH"/>
    <property type="match status" value="1"/>
</dbReference>
<evidence type="ECO:0000256" key="7">
    <source>
        <dbReference type="RuleBase" id="RU004175"/>
    </source>
</evidence>
<evidence type="ECO:0000256" key="2">
    <source>
        <dbReference type="ARBA" id="ARBA00022723"/>
    </source>
</evidence>
<keyword evidence="2 5" id="KW-0479">Metal-binding</keyword>
<evidence type="ECO:0000313" key="9">
    <source>
        <dbReference type="Proteomes" id="UP001202867"/>
    </source>
</evidence>
<dbReference type="Gene3D" id="1.20.5.1300">
    <property type="match status" value="1"/>
</dbReference>
<feature type="active site" description="Proton acceptor" evidence="5">
    <location>
        <position position="328"/>
    </location>
</feature>
<keyword evidence="5" id="KW-0368">Histidine biosynthesis</keyword>
<reference evidence="8 9" key="1">
    <citation type="submission" date="2022-04" db="EMBL/GenBank/DDBJ databases">
        <authorList>
            <person name="Grouzdev D.S."/>
            <person name="Pantiukh K.S."/>
            <person name="Krutkina M.S."/>
        </authorList>
    </citation>
    <scope>NUCLEOTIDE SEQUENCE [LARGE SCALE GENOMIC DNA]</scope>
    <source>
        <strain evidence="8 9">Jip08</strain>
    </source>
</reference>
<dbReference type="HAMAP" id="MF_01024">
    <property type="entry name" value="HisD"/>
    <property type="match status" value="1"/>
</dbReference>
<reference evidence="9" key="2">
    <citation type="submission" date="2023-07" db="EMBL/GenBank/DDBJ databases">
        <title>Ancylobacter moscoviensis sp. nov., facultatively methylotrophic bacteria from activated sludge and the reclassification of Starkeya novella (Starkey 1934) Kelly et al. 2000 as Ancylobacter novellus comb. nov., Starkeya koreensis Im et al. 2006 as Ancylobacter koreensis comb.nov., Angulomicrobium tetraedrale Vasil'eva et al. 1986 as Ancylobacter tetraedralis comb. nov., Angulomicrobium amanitiforme Fritz et al. 2004 as Ancylobacter amanitiformis comb. nov. and Methylorhabdus multivorans Doronina et al. 1996 as Ancylobacter multivorans comb. nov. and emended description of the genus Ancylobacter.</title>
        <authorList>
            <person name="Doronina N."/>
            <person name="Chemodurova A."/>
            <person name="Grouzdev D."/>
            <person name="Koziaeva V."/>
            <person name="Shi W."/>
            <person name="Wu L."/>
            <person name="Kaparullina E."/>
        </authorList>
    </citation>
    <scope>NUCLEOTIDE SEQUENCE [LARGE SCALE GENOMIC DNA]</scope>
    <source>
        <strain evidence="9">Jip08</strain>
    </source>
</reference>
<dbReference type="CDD" id="cd06572">
    <property type="entry name" value="Histidinol_dh"/>
    <property type="match status" value="1"/>
</dbReference>
<evidence type="ECO:0000256" key="4">
    <source>
        <dbReference type="ARBA" id="ARBA00023002"/>
    </source>
</evidence>
<feature type="binding site" evidence="5">
    <location>
        <position position="415"/>
    </location>
    <ligand>
        <name>substrate</name>
    </ligand>
</feature>
<evidence type="ECO:0000256" key="1">
    <source>
        <dbReference type="ARBA" id="ARBA00010178"/>
    </source>
</evidence>
<feature type="binding site" evidence="5">
    <location>
        <position position="262"/>
    </location>
    <ligand>
        <name>substrate</name>
    </ligand>
</feature>
<keyword evidence="4 5" id="KW-0560">Oxidoreductase</keyword>
<comment type="caution">
    <text evidence="8">The sequence shown here is derived from an EMBL/GenBank/DDBJ whole genome shotgun (WGS) entry which is preliminary data.</text>
</comment>
<dbReference type="InterPro" id="IPR016161">
    <property type="entry name" value="Ald_DH/histidinol_DH"/>
</dbReference>
<feature type="binding site" evidence="5">
    <location>
        <position position="259"/>
    </location>
    <ligand>
        <name>Zn(2+)</name>
        <dbReference type="ChEBI" id="CHEBI:29105"/>
    </ligand>
</feature>
<comment type="function">
    <text evidence="5">Catalyzes the sequential NAD-dependent oxidations of L-histidinol to L-histidinaldehyde and then to L-histidine.</text>
</comment>
<feature type="binding site" evidence="5">
    <location>
        <position position="130"/>
    </location>
    <ligand>
        <name>NAD(+)</name>
        <dbReference type="ChEBI" id="CHEBI:57540"/>
    </ligand>
</feature>
<feature type="binding site" evidence="5">
    <location>
        <position position="361"/>
    </location>
    <ligand>
        <name>substrate</name>
    </ligand>
</feature>
<dbReference type="SUPFAM" id="SSF53720">
    <property type="entry name" value="ALDH-like"/>
    <property type="match status" value="1"/>
</dbReference>
<dbReference type="InterPro" id="IPR001692">
    <property type="entry name" value="Histidinol_DH_CS"/>
</dbReference>
<dbReference type="PANTHER" id="PTHR21256:SF2">
    <property type="entry name" value="HISTIDINE BIOSYNTHESIS TRIFUNCTIONAL PROTEIN"/>
    <property type="match status" value="1"/>
</dbReference>
<evidence type="ECO:0000256" key="3">
    <source>
        <dbReference type="ARBA" id="ARBA00022833"/>
    </source>
</evidence>
<feature type="binding site" evidence="5">
    <location>
        <position position="328"/>
    </location>
    <ligand>
        <name>substrate</name>
    </ligand>
</feature>
<protein>
    <recommendedName>
        <fullName evidence="5">Histidinol dehydrogenase</fullName>
        <shortName evidence="5">HDH</shortName>
        <ecNumber evidence="5">1.1.1.23</ecNumber>
    </recommendedName>
</protein>
<proteinExistence type="inferred from homology"/>
<gene>
    <name evidence="5 8" type="primary">hisD</name>
    <name evidence="8" type="ORF">MWN33_04740</name>
</gene>
<feature type="binding site" evidence="5">
    <location>
        <position position="420"/>
    </location>
    <ligand>
        <name>substrate</name>
    </ligand>
</feature>
<evidence type="ECO:0000256" key="6">
    <source>
        <dbReference type="PIRNR" id="PIRNR000099"/>
    </source>
</evidence>
<dbReference type="PRINTS" id="PR00083">
    <property type="entry name" value="HOLDHDRGNASE"/>
</dbReference>
<keyword evidence="3 5" id="KW-0862">Zinc</keyword>
<keyword evidence="5" id="KW-0028">Amino-acid biosynthesis</keyword>
<dbReference type="Proteomes" id="UP001202867">
    <property type="component" value="Unassembled WGS sequence"/>
</dbReference>
<comment type="similarity">
    <text evidence="1 5 6 7">Belongs to the histidinol dehydrogenase family.</text>
</comment>
<feature type="binding site" evidence="5">
    <location>
        <position position="214"/>
    </location>
    <ligand>
        <name>NAD(+)</name>
        <dbReference type="ChEBI" id="CHEBI:57540"/>
    </ligand>
</feature>
<sequence length="430" mass="45081">MPIRLDTRTPDFTERFRAFLGTKREVSQDVAQAVARIVEEVRQRGDAALIAFSRTFDRVDLATLGIRVTPQEVAAAVTQCDAATLEALAFAHGRIRSHHERQLPESGRYVDAAGVELGHRWTAVDAVGLYVPGGTAAYPSSVLMNAVPAKVAGVERIAMVVPAPDGVLNPLVLAAADLAGVDEIYRVGGAQAVAALAYGTETIAPVAKIVGPGNAYVAAAKRHVFGTVGIDMVAGPSEVLVIADGAQNPDWIAADLLAQAEHDTAAQSILMTDDAGFADAVIAAVERQLASLPRREIATESWDEFGAVITMASLDEAPALSDRIAPEHLEIITEDAEALVARIRHAGAIFIGAHTPEAIGDYVGGSNHVLPTARSARFSSGLGVLDFMKRTSILKCGPEQLRALGPAAIALGEAEGLGAHARSVAIRLNL</sequence>
<feature type="active site" description="Proton acceptor" evidence="5">
    <location>
        <position position="327"/>
    </location>
</feature>
<name>A0ABT0DJ87_9HYPH</name>
<dbReference type="EC" id="1.1.1.23" evidence="5"/>
<dbReference type="RefSeq" id="WP_247199226.1">
    <property type="nucleotide sequence ID" value="NZ_JALKCG010000001.1"/>
</dbReference>
<dbReference type="NCBIfam" id="TIGR00069">
    <property type="entry name" value="hisD"/>
    <property type="match status" value="1"/>
</dbReference>
<comment type="pathway">
    <text evidence="5">Amino-acid biosynthesis; L-histidine biosynthesis; L-histidine from 5-phospho-alpha-D-ribose 1-diphosphate: step 9/9.</text>
</comment>
<accession>A0ABT0DJ87</accession>
<feature type="binding site" evidence="5">
    <location>
        <position position="259"/>
    </location>
    <ligand>
        <name>substrate</name>
    </ligand>
</feature>
<comment type="catalytic activity">
    <reaction evidence="5">
        <text>L-histidinol + 2 NAD(+) + H2O = L-histidine + 2 NADH + 3 H(+)</text>
        <dbReference type="Rhea" id="RHEA:20641"/>
        <dbReference type="ChEBI" id="CHEBI:15377"/>
        <dbReference type="ChEBI" id="CHEBI:15378"/>
        <dbReference type="ChEBI" id="CHEBI:57540"/>
        <dbReference type="ChEBI" id="CHEBI:57595"/>
        <dbReference type="ChEBI" id="CHEBI:57699"/>
        <dbReference type="ChEBI" id="CHEBI:57945"/>
        <dbReference type="EC" id="1.1.1.23"/>
    </reaction>
</comment>
<feature type="binding site" evidence="5">
    <location>
        <position position="262"/>
    </location>
    <ligand>
        <name>Zn(2+)</name>
        <dbReference type="ChEBI" id="CHEBI:29105"/>
    </ligand>
</feature>
<keyword evidence="5" id="KW-0520">NAD</keyword>
<feature type="binding site" evidence="5">
    <location>
        <position position="420"/>
    </location>
    <ligand>
        <name>Zn(2+)</name>
        <dbReference type="ChEBI" id="CHEBI:29105"/>
    </ligand>
</feature>
<evidence type="ECO:0000313" key="8">
    <source>
        <dbReference type="EMBL" id="MCK0207337.1"/>
    </source>
</evidence>
<dbReference type="PIRSF" id="PIRSF000099">
    <property type="entry name" value="Histidinol_dh"/>
    <property type="match status" value="1"/>
</dbReference>
<feature type="binding site" evidence="5">
    <location>
        <position position="191"/>
    </location>
    <ligand>
        <name>NAD(+)</name>
        <dbReference type="ChEBI" id="CHEBI:57540"/>
    </ligand>
</feature>